<evidence type="ECO:0000256" key="2">
    <source>
        <dbReference type="ARBA" id="ARBA00003247"/>
    </source>
</evidence>
<feature type="binding site" evidence="20">
    <location>
        <position position="672"/>
    </location>
    <ligand>
        <name>[4Fe-4S] cluster</name>
        <dbReference type="ChEBI" id="CHEBI:49883"/>
    </ligand>
</feature>
<evidence type="ECO:0000259" key="21">
    <source>
        <dbReference type="Pfam" id="PF01077"/>
    </source>
</evidence>
<keyword evidence="9" id="KW-0001">2Fe-2S</keyword>
<dbReference type="PROSITE" id="PS00365">
    <property type="entry name" value="NIR_SIR"/>
    <property type="match status" value="1"/>
</dbReference>
<dbReference type="InterPro" id="IPR045854">
    <property type="entry name" value="NO2/SO3_Rdtase_4Fe4S_sf"/>
</dbReference>
<dbReference type="AlphaFoldDB" id="A0A562INK4"/>
<dbReference type="InterPro" id="IPR005117">
    <property type="entry name" value="NiRdtase/SiRdtase_haem-b_fer"/>
</dbReference>
<feature type="domain" description="BFD-like [2Fe-2S]-binding" evidence="23">
    <location>
        <begin position="450"/>
        <end position="497"/>
    </location>
</feature>
<keyword evidence="16 19" id="KW-0534">Nitrate assimilation</keyword>
<evidence type="ECO:0000256" key="15">
    <source>
        <dbReference type="ARBA" id="ARBA00023014"/>
    </source>
</evidence>
<comment type="pathway">
    <text evidence="3">Nitrogen metabolism; nitrate reduction (assimilation).</text>
</comment>
<evidence type="ECO:0000313" key="27">
    <source>
        <dbReference type="Proteomes" id="UP000321490"/>
    </source>
</evidence>
<feature type="binding site" evidence="20">
    <location>
        <position position="710"/>
    </location>
    <ligand>
        <name>[4Fe-4S] cluster</name>
        <dbReference type="ChEBI" id="CHEBI:49883"/>
    </ligand>
</feature>
<dbReference type="Gene3D" id="3.50.50.60">
    <property type="entry name" value="FAD/NAD(P)-binding domain"/>
    <property type="match status" value="2"/>
</dbReference>
<dbReference type="InterPro" id="IPR052034">
    <property type="entry name" value="NasD-like"/>
</dbReference>
<dbReference type="Pfam" id="PF03460">
    <property type="entry name" value="NIR_SIR_ferr"/>
    <property type="match status" value="1"/>
</dbReference>
<evidence type="ECO:0000256" key="12">
    <source>
        <dbReference type="ARBA" id="ARBA00022827"/>
    </source>
</evidence>
<dbReference type="GO" id="GO:0098809">
    <property type="term" value="F:nitrite reductase activity"/>
    <property type="evidence" value="ECO:0007669"/>
    <property type="project" value="InterPro"/>
</dbReference>
<comment type="catalytic activity">
    <reaction evidence="18">
        <text>hydrogen sulfide + 6 oxidized [2Fe-2S]-[ferredoxin] + 3 H2O = sulfite + 6 reduced [2Fe-2S]-[ferredoxin] + 7 H(+)</text>
        <dbReference type="Rhea" id="RHEA:23132"/>
        <dbReference type="Rhea" id="RHEA-COMP:10000"/>
        <dbReference type="Rhea" id="RHEA-COMP:10001"/>
        <dbReference type="ChEBI" id="CHEBI:15377"/>
        <dbReference type="ChEBI" id="CHEBI:15378"/>
        <dbReference type="ChEBI" id="CHEBI:17359"/>
        <dbReference type="ChEBI" id="CHEBI:29919"/>
        <dbReference type="ChEBI" id="CHEBI:33737"/>
        <dbReference type="ChEBI" id="CHEBI:33738"/>
        <dbReference type="EC" id="1.8.7.1"/>
    </reaction>
</comment>
<evidence type="ECO:0000256" key="19">
    <source>
        <dbReference type="PIRNR" id="PIRNR037149"/>
    </source>
</evidence>
<comment type="cofactor">
    <cofactor evidence="20">
        <name>siroheme</name>
        <dbReference type="ChEBI" id="CHEBI:60052"/>
    </cofactor>
    <text evidence="20">Binds 1 siroheme per subunit.</text>
</comment>
<evidence type="ECO:0000259" key="24">
    <source>
        <dbReference type="Pfam" id="PF07992"/>
    </source>
</evidence>
<evidence type="ECO:0000259" key="25">
    <source>
        <dbReference type="Pfam" id="PF18267"/>
    </source>
</evidence>
<dbReference type="PRINTS" id="PR00368">
    <property type="entry name" value="FADPNR"/>
</dbReference>
<dbReference type="PANTHER" id="PTHR43809">
    <property type="entry name" value="NITRITE REDUCTASE (NADH) LARGE SUBUNIT"/>
    <property type="match status" value="1"/>
</dbReference>
<dbReference type="PRINTS" id="PR00411">
    <property type="entry name" value="PNDRDTASEI"/>
</dbReference>
<accession>A0A562INK4</accession>
<dbReference type="SUPFAM" id="SSF56014">
    <property type="entry name" value="Nitrite and sulphite reductase 4Fe-4S domain-like"/>
    <property type="match status" value="1"/>
</dbReference>
<keyword evidence="11" id="KW-0883">Thioether bond</keyword>
<dbReference type="Proteomes" id="UP000321490">
    <property type="component" value="Unassembled WGS sequence"/>
</dbReference>
<name>A0A562INK4_9ACTN</name>
<evidence type="ECO:0000256" key="7">
    <source>
        <dbReference type="ARBA" id="ARBA00022617"/>
    </source>
</evidence>
<keyword evidence="13" id="KW-0560">Oxidoreductase</keyword>
<keyword evidence="14 20" id="KW-0408">Iron</keyword>
<evidence type="ECO:0000256" key="9">
    <source>
        <dbReference type="ARBA" id="ARBA00022714"/>
    </source>
</evidence>
<dbReference type="RefSeq" id="WP_166521013.1">
    <property type="nucleotide sequence ID" value="NZ_VLKF01000001.1"/>
</dbReference>
<dbReference type="Pfam" id="PF01077">
    <property type="entry name" value="NIR_SIR"/>
    <property type="match status" value="1"/>
</dbReference>
<dbReference type="EC" id="1.8.7.1" evidence="5"/>
<dbReference type="PIRSF" id="PIRSF037149">
    <property type="entry name" value="NirB"/>
    <property type="match status" value="1"/>
</dbReference>
<comment type="caution">
    <text evidence="26">The sequence shown here is derived from an EMBL/GenBank/DDBJ whole genome shotgun (WGS) entry which is preliminary data.</text>
</comment>
<evidence type="ECO:0000256" key="16">
    <source>
        <dbReference type="ARBA" id="ARBA00023063"/>
    </source>
</evidence>
<dbReference type="EMBL" id="VLKF01000001">
    <property type="protein sequence ID" value="TWH72597.1"/>
    <property type="molecule type" value="Genomic_DNA"/>
</dbReference>
<dbReference type="InterPro" id="IPR036188">
    <property type="entry name" value="FAD/NAD-bd_sf"/>
</dbReference>
<dbReference type="InterPro" id="IPR012744">
    <property type="entry name" value="Nitri_red_NirB"/>
</dbReference>
<dbReference type="InterPro" id="IPR041575">
    <property type="entry name" value="Rubredoxin_C"/>
</dbReference>
<reference evidence="26 27" key="1">
    <citation type="submission" date="2019-07" db="EMBL/GenBank/DDBJ databases">
        <title>R&amp;d 2014.</title>
        <authorList>
            <person name="Klenk H.-P."/>
        </authorList>
    </citation>
    <scope>NUCLEOTIDE SEQUENCE [LARGE SCALE GENOMIC DNA]</scope>
    <source>
        <strain evidence="26 27">DSM 45764</strain>
    </source>
</reference>
<dbReference type="PANTHER" id="PTHR43809:SF1">
    <property type="entry name" value="NITRITE REDUCTASE (NADH) LARGE SUBUNIT"/>
    <property type="match status" value="1"/>
</dbReference>
<keyword evidence="10 20" id="KW-0479">Metal-binding</keyword>
<dbReference type="Gene3D" id="3.90.480.20">
    <property type="match status" value="1"/>
</dbReference>
<dbReference type="PRINTS" id="PR00397">
    <property type="entry name" value="SIROHAEM"/>
</dbReference>
<evidence type="ECO:0000313" key="26">
    <source>
        <dbReference type="EMBL" id="TWH72597.1"/>
    </source>
</evidence>
<evidence type="ECO:0000256" key="18">
    <source>
        <dbReference type="ARBA" id="ARBA00049518"/>
    </source>
</evidence>
<dbReference type="GO" id="GO:0020037">
    <property type="term" value="F:heme binding"/>
    <property type="evidence" value="ECO:0007669"/>
    <property type="project" value="InterPro"/>
</dbReference>
<comment type="similarity">
    <text evidence="4">Belongs to the nitrite and sulfite reductase 4Fe-4S domain family.</text>
</comment>
<evidence type="ECO:0000256" key="8">
    <source>
        <dbReference type="ARBA" id="ARBA00022630"/>
    </source>
</evidence>
<evidence type="ECO:0000256" key="5">
    <source>
        <dbReference type="ARBA" id="ARBA00012353"/>
    </source>
</evidence>
<evidence type="ECO:0000256" key="1">
    <source>
        <dbReference type="ARBA" id="ARBA00001974"/>
    </source>
</evidence>
<organism evidence="26 27">
    <name type="scientific">Modestobacter roseus</name>
    <dbReference type="NCBI Taxonomy" id="1181884"/>
    <lineage>
        <taxon>Bacteria</taxon>
        <taxon>Bacillati</taxon>
        <taxon>Actinomycetota</taxon>
        <taxon>Actinomycetes</taxon>
        <taxon>Geodermatophilales</taxon>
        <taxon>Geodermatophilaceae</taxon>
        <taxon>Modestobacter</taxon>
    </lineage>
</organism>
<dbReference type="Pfam" id="PF04324">
    <property type="entry name" value="Fer2_BFD"/>
    <property type="match status" value="1"/>
</dbReference>
<dbReference type="GO" id="GO:0050311">
    <property type="term" value="F:sulfite reductase (ferredoxin) activity"/>
    <property type="evidence" value="ECO:0007669"/>
    <property type="project" value="UniProtKB-EC"/>
</dbReference>
<keyword evidence="15 20" id="KW-0411">Iron-sulfur</keyword>
<feature type="binding site" evidence="20">
    <location>
        <position position="666"/>
    </location>
    <ligand>
        <name>[4Fe-4S] cluster</name>
        <dbReference type="ChEBI" id="CHEBI:49883"/>
    </ligand>
</feature>
<dbReference type="Pfam" id="PF18267">
    <property type="entry name" value="Rubredoxin_C"/>
    <property type="match status" value="1"/>
</dbReference>
<dbReference type="InterPro" id="IPR006066">
    <property type="entry name" value="NO2/SO3_Rdtase_FeS/sirohaem_BS"/>
</dbReference>
<dbReference type="Gene3D" id="1.10.10.1100">
    <property type="entry name" value="BFD-like [2Fe-2S]-binding domain"/>
    <property type="match status" value="1"/>
</dbReference>
<dbReference type="UniPathway" id="UPA00653"/>
<dbReference type="NCBIfam" id="TIGR02374">
    <property type="entry name" value="nitri_red_nirB"/>
    <property type="match status" value="1"/>
</dbReference>
<evidence type="ECO:0000259" key="22">
    <source>
        <dbReference type="Pfam" id="PF03460"/>
    </source>
</evidence>
<keyword evidence="27" id="KW-1185">Reference proteome</keyword>
<keyword evidence="6 20" id="KW-0004">4Fe-4S</keyword>
<evidence type="ECO:0000256" key="17">
    <source>
        <dbReference type="ARBA" id="ARBA00034078"/>
    </source>
</evidence>
<comment type="function">
    <text evidence="2">Catalyzes the reduction of sulfite to sulfide, a step in the biosynthesis of sulfur-containing amino acids and cofactors.</text>
</comment>
<dbReference type="SUPFAM" id="SSF51905">
    <property type="entry name" value="FAD/NAD(P)-binding domain"/>
    <property type="match status" value="2"/>
</dbReference>
<dbReference type="InterPro" id="IPR017121">
    <property type="entry name" value="Nitrite_Rdtase_lsu"/>
</dbReference>
<keyword evidence="7 20" id="KW-0349">Heme</keyword>
<dbReference type="InterPro" id="IPR006067">
    <property type="entry name" value="NO2/SO3_Rdtase_4Fe4S_dom"/>
</dbReference>
<comment type="cofactor">
    <cofactor evidence="20">
        <name>[4Fe-4S] cluster</name>
        <dbReference type="ChEBI" id="CHEBI:49883"/>
    </cofactor>
    <text evidence="20">Binds 1 [4Fe-4S] cluster per subunit.</text>
</comment>
<sequence length="846" mass="90208">MGATLGGRLEGLTSLHFALDEADGVDSRQRLVVVGNGMAGARLVEEVLERRGGEQFAITVFGEEPHGNYNRIMLSHVLAGEEHEDDIVLNSHDWYADNGIVLRAGVRVERIDTHAKLVYASDGTATGYDQLVIATGSRSFVPPMEGIRTADGALMPGVLGFRTIDDTRAMLAAAAEHEKAVVVGGGLLGLEAARALQGHGLAVEVVHAGTHLMNQQLDPDGGAILKQSVEDLGIIVHLATRTTEVIGPDRVRGVVLADGRALDADLLVLAAGIRPVTEVALMSGIEVERGVVVDDQLRTDDPDVYAVGECAQHRGEVYGLVAPVWEQARVLADVLTGTDPDAEYHGSRTATKLKVAGVDVATMGLNRPERDADEFLVISEPRRGVHLSVVIRDDVLIGATLLGDTRKVAFLTQAFDRGTPLPEERIRLLVDLSDGAAEVGVAELPAESQVCNCNGVTKQAICDAVAGGCASVGGVMDATRAGKGCGSCKGLVQQIVEWAADGDVVEDPAASWYVPGIPLAKPALMAEIRSRDLRSVSAVFAALAPGGAEDAKSKMALTSLLRMIWGSDYEQENDAKFINDRVHANIQRDGTFSVVPQMKGGVTTAAQLRTIADVAEKYEVPMIKVTGGQRIDLLGVRKEDLPAMWADLGMPSGYAYGKSMRTVKTCVGSDFCRFGLGDSTQLGIDLETRFQGIESPAKIKMAVVGCPRNCAEAYVKDVGVVAVGNGKWEVYVGGAAGASVRKGDLLATVDSPAAVMELTGRFVQYYRENANWLERTYDFVPRVGLAHLQQVLLEDSEGIVVHLDEGIQRSIDAYTDPWAQDRAEPATAGQFRPALPLVELPKVPVR</sequence>
<dbReference type="GO" id="GO:0050661">
    <property type="term" value="F:NADP binding"/>
    <property type="evidence" value="ECO:0007669"/>
    <property type="project" value="UniProtKB-UniRule"/>
</dbReference>
<evidence type="ECO:0000256" key="6">
    <source>
        <dbReference type="ARBA" id="ARBA00022485"/>
    </source>
</evidence>
<evidence type="ECO:0000256" key="13">
    <source>
        <dbReference type="ARBA" id="ARBA00023002"/>
    </source>
</evidence>
<keyword evidence="8 19" id="KW-0285">Flavoprotein</keyword>
<dbReference type="SUPFAM" id="SSF55124">
    <property type="entry name" value="Nitrite/Sulfite reductase N-terminal domain-like"/>
    <property type="match status" value="1"/>
</dbReference>
<dbReference type="InterPro" id="IPR041854">
    <property type="entry name" value="BFD-like_2Fe2S-bd_dom_sf"/>
</dbReference>
<dbReference type="Gene3D" id="3.30.413.10">
    <property type="entry name" value="Sulfite Reductase Hemoprotein, domain 1"/>
    <property type="match status" value="1"/>
</dbReference>
<protein>
    <recommendedName>
        <fullName evidence="5">assimilatory sulfite reductase (ferredoxin)</fullName>
        <ecNumber evidence="5">1.8.7.1</ecNumber>
    </recommendedName>
</protein>
<dbReference type="Gene3D" id="3.30.390.30">
    <property type="match status" value="1"/>
</dbReference>
<evidence type="ECO:0000256" key="4">
    <source>
        <dbReference type="ARBA" id="ARBA00010429"/>
    </source>
</evidence>
<dbReference type="GO" id="GO:0042128">
    <property type="term" value="P:nitrate assimilation"/>
    <property type="evidence" value="ECO:0007669"/>
    <property type="project" value="UniProtKB-UniRule"/>
</dbReference>
<evidence type="ECO:0000256" key="20">
    <source>
        <dbReference type="PIRSR" id="PIRSR037149-1"/>
    </source>
</evidence>
<dbReference type="InterPro" id="IPR023753">
    <property type="entry name" value="FAD/NAD-binding_dom"/>
</dbReference>
<evidence type="ECO:0000256" key="3">
    <source>
        <dbReference type="ARBA" id="ARBA00005096"/>
    </source>
</evidence>
<dbReference type="InterPro" id="IPR016156">
    <property type="entry name" value="FAD/NAD-linked_Rdtase_dimer_sf"/>
</dbReference>
<dbReference type="InterPro" id="IPR036136">
    <property type="entry name" value="Nit/Sulf_reduc_fer-like_dom_sf"/>
</dbReference>
<keyword evidence="12 19" id="KW-0274">FAD</keyword>
<dbReference type="InterPro" id="IPR007419">
    <property type="entry name" value="BFD-like_2Fe2S-bd_dom"/>
</dbReference>
<feature type="domain" description="Nitrite/sulphite reductase 4Fe-4S" evidence="21">
    <location>
        <begin position="657"/>
        <end position="795"/>
    </location>
</feature>
<feature type="domain" description="NADH-rubredoxin oxidoreductase C-terminal" evidence="25">
    <location>
        <begin position="350"/>
        <end position="417"/>
    </location>
</feature>
<dbReference type="Pfam" id="PF07992">
    <property type="entry name" value="Pyr_redox_2"/>
    <property type="match status" value="1"/>
</dbReference>
<dbReference type="GO" id="GO:0051537">
    <property type="term" value="F:2 iron, 2 sulfur cluster binding"/>
    <property type="evidence" value="ECO:0007669"/>
    <property type="project" value="UniProtKB-KW"/>
</dbReference>
<comment type="cofactor">
    <cofactor evidence="1 19">
        <name>FAD</name>
        <dbReference type="ChEBI" id="CHEBI:57692"/>
    </cofactor>
</comment>
<feature type="domain" description="FAD/NAD(P)-binding" evidence="24">
    <location>
        <begin position="30"/>
        <end position="314"/>
    </location>
</feature>
<feature type="binding site" description="axial binding residue" evidence="20">
    <location>
        <position position="710"/>
    </location>
    <ligand>
        <name>siroheme</name>
        <dbReference type="ChEBI" id="CHEBI:60052"/>
    </ligand>
    <ligandPart>
        <name>Fe</name>
        <dbReference type="ChEBI" id="CHEBI:18248"/>
    </ligandPart>
</feature>
<comment type="cofactor">
    <cofactor evidence="17">
        <name>[2Fe-2S] cluster</name>
        <dbReference type="ChEBI" id="CHEBI:190135"/>
    </cofactor>
</comment>
<dbReference type="GO" id="GO:0050660">
    <property type="term" value="F:flavin adenine dinucleotide binding"/>
    <property type="evidence" value="ECO:0007669"/>
    <property type="project" value="UniProtKB-UniRule"/>
</dbReference>
<evidence type="ECO:0000256" key="10">
    <source>
        <dbReference type="ARBA" id="ARBA00022723"/>
    </source>
</evidence>
<dbReference type="GO" id="GO:0046872">
    <property type="term" value="F:metal ion binding"/>
    <property type="evidence" value="ECO:0007669"/>
    <property type="project" value="UniProtKB-KW"/>
</dbReference>
<evidence type="ECO:0000256" key="14">
    <source>
        <dbReference type="ARBA" id="ARBA00023004"/>
    </source>
</evidence>
<evidence type="ECO:0000259" key="23">
    <source>
        <dbReference type="Pfam" id="PF04324"/>
    </source>
</evidence>
<feature type="binding site" evidence="20">
    <location>
        <position position="706"/>
    </location>
    <ligand>
        <name>[4Fe-4S] cluster</name>
        <dbReference type="ChEBI" id="CHEBI:49883"/>
    </ligand>
</feature>
<dbReference type="GO" id="GO:0051539">
    <property type="term" value="F:4 iron, 4 sulfur cluster binding"/>
    <property type="evidence" value="ECO:0007669"/>
    <property type="project" value="UniProtKB-KW"/>
</dbReference>
<feature type="domain" description="Nitrite/Sulfite reductase ferredoxin-like" evidence="22">
    <location>
        <begin position="586"/>
        <end position="648"/>
    </location>
</feature>
<gene>
    <name evidence="26" type="ORF">JD78_01113</name>
</gene>
<proteinExistence type="inferred from homology"/>
<evidence type="ECO:0000256" key="11">
    <source>
        <dbReference type="ARBA" id="ARBA00022784"/>
    </source>
</evidence>